<evidence type="ECO:0000313" key="2">
    <source>
        <dbReference type="Proteomes" id="UP000887013"/>
    </source>
</evidence>
<reference evidence="1" key="1">
    <citation type="submission" date="2020-08" db="EMBL/GenBank/DDBJ databases">
        <title>Multicomponent nature underlies the extraordinary mechanical properties of spider dragline silk.</title>
        <authorList>
            <person name="Kono N."/>
            <person name="Nakamura H."/>
            <person name="Mori M."/>
            <person name="Yoshida Y."/>
            <person name="Ohtoshi R."/>
            <person name="Malay A.D."/>
            <person name="Moran D.A.P."/>
            <person name="Tomita M."/>
            <person name="Numata K."/>
            <person name="Arakawa K."/>
        </authorList>
    </citation>
    <scope>NUCLEOTIDE SEQUENCE</scope>
</reference>
<keyword evidence="2" id="KW-1185">Reference proteome</keyword>
<dbReference type="Proteomes" id="UP000887013">
    <property type="component" value="Unassembled WGS sequence"/>
</dbReference>
<proteinExistence type="predicted"/>
<dbReference type="AlphaFoldDB" id="A0A8X6TQV9"/>
<accession>A0A8X6TQV9</accession>
<organism evidence="1 2">
    <name type="scientific">Nephila pilipes</name>
    <name type="common">Giant wood spider</name>
    <name type="synonym">Nephila maculata</name>
    <dbReference type="NCBI Taxonomy" id="299642"/>
    <lineage>
        <taxon>Eukaryota</taxon>
        <taxon>Metazoa</taxon>
        <taxon>Ecdysozoa</taxon>
        <taxon>Arthropoda</taxon>
        <taxon>Chelicerata</taxon>
        <taxon>Arachnida</taxon>
        <taxon>Araneae</taxon>
        <taxon>Araneomorphae</taxon>
        <taxon>Entelegynae</taxon>
        <taxon>Araneoidea</taxon>
        <taxon>Nephilidae</taxon>
        <taxon>Nephila</taxon>
    </lineage>
</organism>
<gene>
    <name evidence="1" type="ORF">NPIL_91861</name>
</gene>
<dbReference type="EMBL" id="BMAW01014000">
    <property type="protein sequence ID" value="GFT36996.1"/>
    <property type="molecule type" value="Genomic_DNA"/>
</dbReference>
<comment type="caution">
    <text evidence="1">The sequence shown here is derived from an EMBL/GenBank/DDBJ whole genome shotgun (WGS) entry which is preliminary data.</text>
</comment>
<protein>
    <submittedName>
        <fullName evidence="1">Uncharacterized protein</fullName>
    </submittedName>
</protein>
<name>A0A8X6TQV9_NEPPI</name>
<sequence>MQTFYETATVTRSDDRGKYRLRRVVSKKRRLFHEAATVRESATALRSNDADLKWAVFRDGKTVPRYKERACRGANS</sequence>
<evidence type="ECO:0000313" key="1">
    <source>
        <dbReference type="EMBL" id="GFT36996.1"/>
    </source>
</evidence>